<dbReference type="STRING" id="1176165.GCA_001584405_01331"/>
<evidence type="ECO:0000256" key="1">
    <source>
        <dbReference type="SAM" id="Phobius"/>
    </source>
</evidence>
<comment type="caution">
    <text evidence="2">The sequence shown here is derived from an EMBL/GenBank/DDBJ whole genome shotgun (WGS) entry which is preliminary data.</text>
</comment>
<feature type="transmembrane region" description="Helical" evidence="1">
    <location>
        <begin position="197"/>
        <end position="220"/>
    </location>
</feature>
<reference evidence="2 3" key="1">
    <citation type="submission" date="2017-12" db="EMBL/GenBank/DDBJ databases">
        <title>Phylogenetic diversity of female urinary microbiome.</title>
        <authorList>
            <person name="Thomas-White K."/>
            <person name="Wolfe A.J."/>
        </authorList>
    </citation>
    <scope>NUCLEOTIDE SEQUENCE [LARGE SCALE GENOMIC DNA]</scope>
    <source>
        <strain evidence="2 3">UMB0426</strain>
    </source>
</reference>
<proteinExistence type="predicted"/>
<keyword evidence="2" id="KW-0378">Hydrolase</keyword>
<dbReference type="Proteomes" id="UP000242755">
    <property type="component" value="Unassembled WGS sequence"/>
</dbReference>
<keyword evidence="2" id="KW-0645">Protease</keyword>
<sequence length="514" mass="55820">MNSPSTPTGLCRSTRTEAQFSQTEALHAEAPAVAAGASAFSRSSLRGFTEDASRRVTGVWNHVYDTQRKLTRTATMTQHPHSSYSQQYPHGGPSRPAWYAPSAGPIQQAPSGQLTGASGIAYPTVSRPDGSTGELVRIILASIAIGLLGFGLLLIILFQSLTFIGLGILIVLLSLVPMAFIFLVVLWFNRWKKRNPVWLVLPLLWGAVMAIVFTIVVQTLGFLGSTLVIGFDSSQSLFDLLYPVLGAPPIEEGAKGIYLAVFALAARRHFTGPLDGFIYGSLVGAGFAFTENLQYLSASFDEGQFAGLAITFVLRGIVSPLSHSLFTAVAGVAIGFAAARWQWWAAILAWPLGWSVGTFLHALWNFMAGAVGGLGIVGLLIIVGLALVYAVIWYSLAFVLRWLEVRKDRAMLDEYRQAGWLTPAEVDTFGSWRGRRQGKGWASGYPGASATFKKMVRTSIDLANARQRINVHAGGQAEREREMKLLTDFATQRTQLMNSVNSAHSYQAHYPGAY</sequence>
<feature type="transmembrane region" description="Helical" evidence="1">
    <location>
        <begin position="164"/>
        <end position="188"/>
    </location>
</feature>
<dbReference type="PANTHER" id="PTHR36844">
    <property type="entry name" value="PROTEASE PRSW"/>
    <property type="match status" value="1"/>
</dbReference>
<dbReference type="GO" id="GO:0006508">
    <property type="term" value="P:proteolysis"/>
    <property type="evidence" value="ECO:0007669"/>
    <property type="project" value="UniProtKB-KW"/>
</dbReference>
<keyword evidence="1" id="KW-1133">Transmembrane helix</keyword>
<feature type="transmembrane region" description="Helical" evidence="1">
    <location>
        <begin position="135"/>
        <end position="158"/>
    </location>
</feature>
<name>A0A2I1II52_9MICO</name>
<dbReference type="EMBL" id="PKGO01000003">
    <property type="protein sequence ID" value="PKY70803.1"/>
    <property type="molecule type" value="Genomic_DNA"/>
</dbReference>
<dbReference type="InterPro" id="IPR026898">
    <property type="entry name" value="PrsW"/>
</dbReference>
<protein>
    <submittedName>
        <fullName evidence="2">PrsW family intramembrane metalloprotease</fullName>
    </submittedName>
</protein>
<feature type="transmembrane region" description="Helical" evidence="1">
    <location>
        <begin position="343"/>
        <end position="364"/>
    </location>
</feature>
<evidence type="ECO:0000313" key="2">
    <source>
        <dbReference type="EMBL" id="PKY70803.1"/>
    </source>
</evidence>
<organism evidence="2 3">
    <name type="scientific">Brevibacterium ravenspurgense</name>
    <dbReference type="NCBI Taxonomy" id="479117"/>
    <lineage>
        <taxon>Bacteria</taxon>
        <taxon>Bacillati</taxon>
        <taxon>Actinomycetota</taxon>
        <taxon>Actinomycetes</taxon>
        <taxon>Micrococcales</taxon>
        <taxon>Brevibacteriaceae</taxon>
        <taxon>Brevibacterium</taxon>
    </lineage>
</organism>
<accession>A0A2I1II52</accession>
<dbReference type="PANTHER" id="PTHR36844:SF1">
    <property type="entry name" value="PROTEASE PRSW"/>
    <property type="match status" value="1"/>
</dbReference>
<feature type="transmembrane region" description="Helical" evidence="1">
    <location>
        <begin position="277"/>
        <end position="297"/>
    </location>
</feature>
<dbReference type="GO" id="GO:0008237">
    <property type="term" value="F:metallopeptidase activity"/>
    <property type="evidence" value="ECO:0007669"/>
    <property type="project" value="UniProtKB-KW"/>
</dbReference>
<gene>
    <name evidence="2" type="ORF">CYJ40_04385</name>
</gene>
<keyword evidence="1" id="KW-0812">Transmembrane</keyword>
<feature type="transmembrane region" description="Helical" evidence="1">
    <location>
        <begin position="376"/>
        <end position="403"/>
    </location>
</feature>
<dbReference type="AlphaFoldDB" id="A0A2I1II52"/>
<dbReference type="Pfam" id="PF13367">
    <property type="entry name" value="PrsW-protease"/>
    <property type="match status" value="1"/>
</dbReference>
<keyword evidence="1" id="KW-0472">Membrane</keyword>
<evidence type="ECO:0000313" key="3">
    <source>
        <dbReference type="Proteomes" id="UP000242755"/>
    </source>
</evidence>
<keyword evidence="2" id="KW-0482">Metalloprotease</keyword>